<dbReference type="EMBL" id="MU005764">
    <property type="protein sequence ID" value="KAF2714722.1"/>
    <property type="molecule type" value="Genomic_DNA"/>
</dbReference>
<proteinExistence type="predicted"/>
<feature type="region of interest" description="Disordered" evidence="1">
    <location>
        <begin position="1"/>
        <end position="22"/>
    </location>
</feature>
<evidence type="ECO:0000256" key="1">
    <source>
        <dbReference type="SAM" id="MobiDB-lite"/>
    </source>
</evidence>
<gene>
    <name evidence="2" type="ORF">K504DRAFT_445677</name>
</gene>
<name>A0A6G1KQG1_9PLEO</name>
<dbReference type="Proteomes" id="UP000799428">
    <property type="component" value="Unassembled WGS sequence"/>
</dbReference>
<dbReference type="AlphaFoldDB" id="A0A6G1KQG1"/>
<reference evidence="2" key="1">
    <citation type="journal article" date="2020" name="Stud. Mycol.">
        <title>101 Dothideomycetes genomes: a test case for predicting lifestyles and emergence of pathogens.</title>
        <authorList>
            <person name="Haridas S."/>
            <person name="Albert R."/>
            <person name="Binder M."/>
            <person name="Bloem J."/>
            <person name="Labutti K."/>
            <person name="Salamov A."/>
            <person name="Andreopoulos B."/>
            <person name="Baker S."/>
            <person name="Barry K."/>
            <person name="Bills G."/>
            <person name="Bluhm B."/>
            <person name="Cannon C."/>
            <person name="Castanera R."/>
            <person name="Culley D."/>
            <person name="Daum C."/>
            <person name="Ezra D."/>
            <person name="Gonzalez J."/>
            <person name="Henrissat B."/>
            <person name="Kuo A."/>
            <person name="Liang C."/>
            <person name="Lipzen A."/>
            <person name="Lutzoni F."/>
            <person name="Magnuson J."/>
            <person name="Mondo S."/>
            <person name="Nolan M."/>
            <person name="Ohm R."/>
            <person name="Pangilinan J."/>
            <person name="Park H.-J."/>
            <person name="Ramirez L."/>
            <person name="Alfaro M."/>
            <person name="Sun H."/>
            <person name="Tritt A."/>
            <person name="Yoshinaga Y."/>
            <person name="Zwiers L.-H."/>
            <person name="Turgeon B."/>
            <person name="Goodwin S."/>
            <person name="Spatafora J."/>
            <person name="Crous P."/>
            <person name="Grigoriev I."/>
        </authorList>
    </citation>
    <scope>NUCLEOTIDE SEQUENCE</scope>
    <source>
        <strain evidence="2">CBS 279.74</strain>
    </source>
</reference>
<sequence>MTVERAGGGASSGNVKDIDGGSMCWKSERREGERKAVVWYEVAIDPRYAANSNRDLLHRRPVNMTLNKVKEKDGKSSEEARLFFLGFPCNGTSHGQTTARLTRIDPWPRLEASPQDPNCSPKGDEWPLRVNASKKLPLPLLTGHDAHAGQERKECCVEKQGTPSPSPWPWPIRVVGEDECYSTVCTGSRRLLVRARSGAVFLVLLYKDLPPVFHNQWIRPAQVSLVTGLFRLLNVELDLQAFGVFCTSNVCRKRMAGVGRWWHDRNEGQDKKKVSVGAPLSN</sequence>
<keyword evidence="3" id="KW-1185">Reference proteome</keyword>
<feature type="compositionally biased region" description="Gly residues" evidence="1">
    <location>
        <begin position="1"/>
        <end position="11"/>
    </location>
</feature>
<accession>A0A6G1KQG1</accession>
<organism evidence="2 3">
    <name type="scientific">Pleomassaria siparia CBS 279.74</name>
    <dbReference type="NCBI Taxonomy" id="1314801"/>
    <lineage>
        <taxon>Eukaryota</taxon>
        <taxon>Fungi</taxon>
        <taxon>Dikarya</taxon>
        <taxon>Ascomycota</taxon>
        <taxon>Pezizomycotina</taxon>
        <taxon>Dothideomycetes</taxon>
        <taxon>Pleosporomycetidae</taxon>
        <taxon>Pleosporales</taxon>
        <taxon>Pleomassariaceae</taxon>
        <taxon>Pleomassaria</taxon>
    </lineage>
</organism>
<protein>
    <submittedName>
        <fullName evidence="2">Uncharacterized protein</fullName>
    </submittedName>
</protein>
<evidence type="ECO:0000313" key="3">
    <source>
        <dbReference type="Proteomes" id="UP000799428"/>
    </source>
</evidence>
<evidence type="ECO:0000313" key="2">
    <source>
        <dbReference type="EMBL" id="KAF2714722.1"/>
    </source>
</evidence>